<name>A0A3R7MM94_9TRYP</name>
<evidence type="ECO:0000259" key="13">
    <source>
        <dbReference type="PROSITE" id="PS50042"/>
    </source>
</evidence>
<sequence length="1725" mass="189345">MAANPSPPQLDALSGEAYLRQRGVADLLQSLSLELMEQKPKNHLSFMQQWLAKAAEGKGVETAAEPSHSAEGLLLRPASFKGRCGMSDATEAEANATLIPPSPELAEFLPVKELIVDSGVGELGGTLPHAALPGERVLLSDHATPGIPGGKLAGYSTAHSDSLLNTEAHHVPGDPEVIAATRRLTELVCLLPPSEHVAAAVFLESLLEKKTSTTSSPQTLVKSAPPVGANCNTIGNLPPIGDANWPPSEARPSIDAFRSIVELPLSCPHLQDLVRDALTTSILSQGPMKIEDMDGNSGGGLPDIAVSPSPGSVTIAAHGKVSLVPLVPNSQDVGVAGTQNCVSKPLSASLLADSSGGGTAPKPQLRAEESAPALLQPPTVLEEELDTVREAIPKHKLFSELDETGVEYIVRHLEQVSLNAGQTHTFRNEVLFVGSGALLEEKVGMPHTLAKGDSLGEPQMSQTGGGKKHYKVRAVSDSVVFLIRIENYRFLLNNEKVARRSMFLDFIAASPLLSILGPGDRKRFADTLRVRSYEAGKMLLRKDRPVEWVSFVLSGTVKRSVEDEAGLMQSLRQKWTENKKLTSATFLDVPTGGVIGVLELLFHSNSLTDATAASKVLVAQVHAVYFESLVPQNSLEEMRWWVLSNPRISWLVRYATEDVRRRVEEVRQQHGLRTMDKQACDAAEKEAPSTASSIHRGSRVVKAGRKSTEKENDLKIASTGEIVYSGTRNLYRFPLSILELSNTIIIAVVSDGVIIRWNATAARVTGVAQQDALGQHIYSLIATDSVRRGMREQLLKAQRFIGTWEKYTAAGLSSPCVYRFRQASELYYANLLLSVVPSCLGTVSDVLLLVGREADNPAMVNYVEDGERWMRNVLQPQLNAFYRRVKVLEKKNWELTSEDGQRLLAHVETCNTLMDHYMRVSHFNLESLQELWKAVRIQHTLRQFVREMLQIVSAAENCLTLSFEEDVPTQEVFFDVEHLLELLRRVVVSANKSGTGILISIVVSVVKPALPDTPCREGTQPVIFSGGGGTSIGSQLPMPAPSLHSTLSRTIPERSQSVSVPTSDGLRLCSSSQQPQVVQASSPSSMRRLLIVVTDAAELETCREGDAKLGPTAPPNSGQEEGEVKVPKKDDARRRMSIAKACERLAANMCGDFSFEASQGEHVPNRTSIEFPLITAPWAEEEDQETKAKTSIAVRPLSVVVAERDMKQRYLICRTLWARRHAVVPLMSLHEAFEKVEGGGTDVLVIDPLYLDATEEEYAALRDGAPPFDTLRQHPELVIVVYADDFNDWRVKKLTGYCHVIELPKPASVALLHLAVHEAEQVVMSVREEEEQIALLRTAFTEFQPERHKVVRPLGKGAFGEVFEVEDLLTGGRLAMKRMRLDDGVLADEIVQELLAMTSLSHENIIHYFYCQKASDTQLCLYMELASGGTLSDKVRERDSPLPLEEIVRYLQDLCRGLAYLHSKNYVHRDIKTANALIDNHGRVKIGDFGSAKQLKRPSDLLFTVTGTPRFMAPEVVNADATKGLGYNQKADIWSLGCVALELATCQAPFSYLDTTRGMGIFMYISKLADTPDLSVIEDGNPYLYAFIKACLCVDPEKRPTAQELVHHDLMQEVEQISRNGRVALKVEMVENLLRYAAINSEDEDYEADEEEEGYGEGEELDDAGSSVAASSSRRKSVGSEKLPVSLRKERECELHSGQKEATEKLLGEEDNFFASTTATSSEED</sequence>
<reference evidence="15 16" key="1">
    <citation type="journal article" date="2018" name="BMC Genomics">
        <title>Genomic comparison of Trypanosoma conorhini and Trypanosoma rangeli to Trypanosoma cruzi strains of high and low virulence.</title>
        <authorList>
            <person name="Bradwell K.R."/>
            <person name="Koparde V.N."/>
            <person name="Matveyev A.V."/>
            <person name="Serrano M.G."/>
            <person name="Alves J.M."/>
            <person name="Parikh H."/>
            <person name="Huang B."/>
            <person name="Lee V."/>
            <person name="Espinosa-Alvarez O."/>
            <person name="Ortiz P.A."/>
            <person name="Costa-Martins A.G."/>
            <person name="Teixeira M.M."/>
            <person name="Buck G.A."/>
        </authorList>
    </citation>
    <scope>NUCLEOTIDE SEQUENCE [LARGE SCALE GENOMIC DNA]</scope>
    <source>
        <strain evidence="15 16">025E</strain>
    </source>
</reference>
<dbReference type="PROSITE" id="PS00107">
    <property type="entry name" value="PROTEIN_KINASE_ATP"/>
    <property type="match status" value="1"/>
</dbReference>
<evidence type="ECO:0000256" key="1">
    <source>
        <dbReference type="ARBA" id="ARBA00008874"/>
    </source>
</evidence>
<dbReference type="OrthoDB" id="267132at2759"/>
<feature type="domain" description="Cyclic nucleotide-binding" evidence="13">
    <location>
        <begin position="512"/>
        <end position="630"/>
    </location>
</feature>
<keyword evidence="7 10" id="KW-0067">ATP-binding</keyword>
<dbReference type="PROSITE" id="PS50011">
    <property type="entry name" value="PROTEIN_KINASE_DOM"/>
    <property type="match status" value="1"/>
</dbReference>
<evidence type="ECO:0000259" key="12">
    <source>
        <dbReference type="PROSITE" id="PS50011"/>
    </source>
</evidence>
<dbReference type="PANTHER" id="PTHR48012:SF10">
    <property type="entry name" value="FI20177P1"/>
    <property type="match status" value="1"/>
</dbReference>
<dbReference type="Pfam" id="PF00989">
    <property type="entry name" value="PAS"/>
    <property type="match status" value="1"/>
</dbReference>
<dbReference type="SMART" id="SM00091">
    <property type="entry name" value="PAS"/>
    <property type="match status" value="1"/>
</dbReference>
<dbReference type="CDD" id="cd00038">
    <property type="entry name" value="CAP_ED"/>
    <property type="match status" value="1"/>
</dbReference>
<feature type="compositionally biased region" description="Polar residues" evidence="11">
    <location>
        <begin position="1050"/>
        <end position="1062"/>
    </location>
</feature>
<feature type="region of interest" description="Disordered" evidence="11">
    <location>
        <begin position="1642"/>
        <end position="1725"/>
    </location>
</feature>
<dbReference type="EC" id="2.7.11.1" evidence="2"/>
<dbReference type="RefSeq" id="XP_029225174.1">
    <property type="nucleotide sequence ID" value="XM_029374727.1"/>
</dbReference>
<evidence type="ECO:0000256" key="2">
    <source>
        <dbReference type="ARBA" id="ARBA00012513"/>
    </source>
</evidence>
<dbReference type="SUPFAM" id="SSF55785">
    <property type="entry name" value="PYP-like sensor domain (PAS domain)"/>
    <property type="match status" value="1"/>
</dbReference>
<evidence type="ECO:0000313" key="16">
    <source>
        <dbReference type="Proteomes" id="UP000284403"/>
    </source>
</evidence>
<evidence type="ECO:0000256" key="7">
    <source>
        <dbReference type="ARBA" id="ARBA00022840"/>
    </source>
</evidence>
<dbReference type="InterPro" id="IPR000595">
    <property type="entry name" value="cNMP-bd_dom"/>
</dbReference>
<dbReference type="Gene3D" id="2.60.120.10">
    <property type="entry name" value="Jelly Rolls"/>
    <property type="match status" value="2"/>
</dbReference>
<dbReference type="EMBL" id="MKKU01000652">
    <property type="protein sequence ID" value="RNF05069.1"/>
    <property type="molecule type" value="Genomic_DNA"/>
</dbReference>
<dbReference type="GeneID" id="40321479"/>
<feature type="domain" description="PAS" evidence="14">
    <location>
        <begin position="737"/>
        <end position="785"/>
    </location>
</feature>
<dbReference type="Pfam" id="PF00069">
    <property type="entry name" value="Pkinase"/>
    <property type="match status" value="1"/>
</dbReference>
<comment type="caution">
    <text evidence="15">The sequence shown here is derived from an EMBL/GenBank/DDBJ whole genome shotgun (WGS) entry which is preliminary data.</text>
</comment>
<organism evidence="15 16">
    <name type="scientific">Trypanosoma conorhini</name>
    <dbReference type="NCBI Taxonomy" id="83891"/>
    <lineage>
        <taxon>Eukaryota</taxon>
        <taxon>Discoba</taxon>
        <taxon>Euglenozoa</taxon>
        <taxon>Kinetoplastea</taxon>
        <taxon>Metakinetoplastina</taxon>
        <taxon>Trypanosomatida</taxon>
        <taxon>Trypanosomatidae</taxon>
        <taxon>Trypanosoma</taxon>
    </lineage>
</organism>
<comment type="catalytic activity">
    <reaction evidence="8">
        <text>L-threonyl-[protein] + ATP = O-phospho-L-threonyl-[protein] + ADP + H(+)</text>
        <dbReference type="Rhea" id="RHEA:46608"/>
        <dbReference type="Rhea" id="RHEA-COMP:11060"/>
        <dbReference type="Rhea" id="RHEA-COMP:11605"/>
        <dbReference type="ChEBI" id="CHEBI:15378"/>
        <dbReference type="ChEBI" id="CHEBI:30013"/>
        <dbReference type="ChEBI" id="CHEBI:30616"/>
        <dbReference type="ChEBI" id="CHEBI:61977"/>
        <dbReference type="ChEBI" id="CHEBI:456216"/>
        <dbReference type="EC" id="2.7.11.1"/>
    </reaction>
</comment>
<dbReference type="Gene3D" id="3.30.450.20">
    <property type="entry name" value="PAS domain"/>
    <property type="match status" value="1"/>
</dbReference>
<evidence type="ECO:0000313" key="15">
    <source>
        <dbReference type="EMBL" id="RNF05069.1"/>
    </source>
</evidence>
<evidence type="ECO:0000256" key="5">
    <source>
        <dbReference type="ARBA" id="ARBA00022741"/>
    </source>
</evidence>
<feature type="domain" description="Protein kinase" evidence="12">
    <location>
        <begin position="1348"/>
        <end position="1611"/>
    </location>
</feature>
<dbReference type="PANTHER" id="PTHR48012">
    <property type="entry name" value="STERILE20-LIKE KINASE, ISOFORM B-RELATED"/>
    <property type="match status" value="1"/>
</dbReference>
<keyword evidence="16" id="KW-1185">Reference proteome</keyword>
<dbReference type="InterPro" id="IPR017441">
    <property type="entry name" value="Protein_kinase_ATP_BS"/>
</dbReference>
<keyword evidence="4 15" id="KW-0808">Transferase</keyword>
<feature type="compositionally biased region" description="Basic and acidic residues" evidence="11">
    <location>
        <begin position="1122"/>
        <end position="1132"/>
    </location>
</feature>
<dbReference type="GO" id="GO:0005737">
    <property type="term" value="C:cytoplasm"/>
    <property type="evidence" value="ECO:0007669"/>
    <property type="project" value="TreeGrafter"/>
</dbReference>
<proteinExistence type="inferred from homology"/>
<dbReference type="Gene3D" id="1.10.510.10">
    <property type="entry name" value="Transferase(Phosphotransferase) domain 1"/>
    <property type="match status" value="1"/>
</dbReference>
<keyword evidence="5 10" id="KW-0547">Nucleotide-binding</keyword>
<evidence type="ECO:0000256" key="6">
    <source>
        <dbReference type="ARBA" id="ARBA00022777"/>
    </source>
</evidence>
<dbReference type="FunFam" id="1.10.510.10:FF:000805">
    <property type="entry name" value="Mitogen activated kinase-like protein"/>
    <property type="match status" value="1"/>
</dbReference>
<dbReference type="InterPro" id="IPR000719">
    <property type="entry name" value="Prot_kinase_dom"/>
</dbReference>
<protein>
    <recommendedName>
        <fullName evidence="2">non-specific serine/threonine protein kinase</fullName>
        <ecNumber evidence="2">2.7.11.1</ecNumber>
    </recommendedName>
</protein>
<dbReference type="SUPFAM" id="SSF51206">
    <property type="entry name" value="cAMP-binding domain-like"/>
    <property type="match status" value="2"/>
</dbReference>
<dbReference type="SUPFAM" id="SSF56112">
    <property type="entry name" value="Protein kinase-like (PK-like)"/>
    <property type="match status" value="1"/>
</dbReference>
<dbReference type="InterPro" id="IPR018490">
    <property type="entry name" value="cNMP-bd_dom_sf"/>
</dbReference>
<accession>A0A3R7MM94</accession>
<gene>
    <name evidence="15" type="ORF">Tco025E_07868</name>
</gene>
<evidence type="ECO:0000256" key="9">
    <source>
        <dbReference type="ARBA" id="ARBA00048679"/>
    </source>
</evidence>
<feature type="compositionally biased region" description="Acidic residues" evidence="11">
    <location>
        <begin position="1642"/>
        <end position="1663"/>
    </location>
</feature>
<feature type="compositionally biased region" description="Polar residues" evidence="11">
    <location>
        <begin position="1714"/>
        <end position="1725"/>
    </location>
</feature>
<feature type="compositionally biased region" description="Basic and acidic residues" evidence="11">
    <location>
        <begin position="1687"/>
        <end position="1708"/>
    </location>
</feature>
<evidence type="ECO:0000256" key="11">
    <source>
        <dbReference type="SAM" id="MobiDB-lite"/>
    </source>
</evidence>
<dbReference type="CDD" id="cd00130">
    <property type="entry name" value="PAS"/>
    <property type="match status" value="1"/>
</dbReference>
<evidence type="ECO:0000256" key="10">
    <source>
        <dbReference type="PROSITE-ProRule" id="PRU10141"/>
    </source>
</evidence>
<dbReference type="InterPro" id="IPR014710">
    <property type="entry name" value="RmlC-like_jellyroll"/>
</dbReference>
<comment type="catalytic activity">
    <reaction evidence="9">
        <text>L-seryl-[protein] + ATP = O-phospho-L-seryl-[protein] + ADP + H(+)</text>
        <dbReference type="Rhea" id="RHEA:17989"/>
        <dbReference type="Rhea" id="RHEA-COMP:9863"/>
        <dbReference type="Rhea" id="RHEA-COMP:11604"/>
        <dbReference type="ChEBI" id="CHEBI:15378"/>
        <dbReference type="ChEBI" id="CHEBI:29999"/>
        <dbReference type="ChEBI" id="CHEBI:30616"/>
        <dbReference type="ChEBI" id="CHEBI:83421"/>
        <dbReference type="ChEBI" id="CHEBI:456216"/>
        <dbReference type="EC" id="2.7.11.1"/>
    </reaction>
</comment>
<dbReference type="PROSITE" id="PS50042">
    <property type="entry name" value="CNMP_BINDING_3"/>
    <property type="match status" value="1"/>
</dbReference>
<dbReference type="SMART" id="SM00220">
    <property type="entry name" value="S_TKc"/>
    <property type="match status" value="1"/>
</dbReference>
<feature type="compositionally biased region" description="Low complexity" evidence="11">
    <location>
        <begin position="1070"/>
        <end position="1081"/>
    </location>
</feature>
<dbReference type="SUPFAM" id="SSF52172">
    <property type="entry name" value="CheY-like"/>
    <property type="match status" value="1"/>
</dbReference>
<feature type="region of interest" description="Disordered" evidence="11">
    <location>
        <begin position="352"/>
        <end position="371"/>
    </location>
</feature>
<dbReference type="InterPro" id="IPR011006">
    <property type="entry name" value="CheY-like_superfamily"/>
</dbReference>
<dbReference type="InterPro" id="IPR050629">
    <property type="entry name" value="STE20/SPS1-PAK"/>
</dbReference>
<comment type="similarity">
    <text evidence="1">Belongs to the protein kinase superfamily. STE Ser/Thr protein kinase family. STE20 subfamily.</text>
</comment>
<evidence type="ECO:0000256" key="4">
    <source>
        <dbReference type="ARBA" id="ARBA00022679"/>
    </source>
</evidence>
<feature type="region of interest" description="Disordered" evidence="11">
    <location>
        <begin position="1050"/>
        <end position="1081"/>
    </location>
</feature>
<dbReference type="GO" id="GO:0004674">
    <property type="term" value="F:protein serine/threonine kinase activity"/>
    <property type="evidence" value="ECO:0007669"/>
    <property type="project" value="UniProtKB-KW"/>
</dbReference>
<evidence type="ECO:0000256" key="3">
    <source>
        <dbReference type="ARBA" id="ARBA00022527"/>
    </source>
</evidence>
<evidence type="ECO:0000256" key="8">
    <source>
        <dbReference type="ARBA" id="ARBA00047899"/>
    </source>
</evidence>
<keyword evidence="3" id="KW-0723">Serine/threonine-protein kinase</keyword>
<keyword evidence="6 15" id="KW-0418">Kinase</keyword>
<dbReference type="InterPro" id="IPR035965">
    <property type="entry name" value="PAS-like_dom_sf"/>
</dbReference>
<dbReference type="InterPro" id="IPR011009">
    <property type="entry name" value="Kinase-like_dom_sf"/>
</dbReference>
<dbReference type="InterPro" id="IPR000014">
    <property type="entry name" value="PAS"/>
</dbReference>
<dbReference type="NCBIfam" id="TIGR00229">
    <property type="entry name" value="sensory_box"/>
    <property type="match status" value="1"/>
</dbReference>
<feature type="region of interest" description="Disordered" evidence="11">
    <location>
        <begin position="1104"/>
        <end position="1132"/>
    </location>
</feature>
<evidence type="ECO:0000259" key="14">
    <source>
        <dbReference type="PROSITE" id="PS50112"/>
    </source>
</evidence>
<feature type="binding site" evidence="10">
    <location>
        <position position="1377"/>
    </location>
    <ligand>
        <name>ATP</name>
        <dbReference type="ChEBI" id="CHEBI:30616"/>
    </ligand>
</feature>
<dbReference type="GO" id="GO:0106310">
    <property type="term" value="F:protein serine kinase activity"/>
    <property type="evidence" value="ECO:0007669"/>
    <property type="project" value="RHEA"/>
</dbReference>
<dbReference type="GO" id="GO:0005524">
    <property type="term" value="F:ATP binding"/>
    <property type="evidence" value="ECO:0007669"/>
    <property type="project" value="UniProtKB-UniRule"/>
</dbReference>
<dbReference type="InterPro" id="IPR013767">
    <property type="entry name" value="PAS_fold"/>
</dbReference>
<dbReference type="PROSITE" id="PS50112">
    <property type="entry name" value="PAS"/>
    <property type="match status" value="1"/>
</dbReference>
<dbReference type="GO" id="GO:0006355">
    <property type="term" value="P:regulation of DNA-templated transcription"/>
    <property type="evidence" value="ECO:0007669"/>
    <property type="project" value="InterPro"/>
</dbReference>
<feature type="region of interest" description="Disordered" evidence="11">
    <location>
        <begin position="449"/>
        <end position="468"/>
    </location>
</feature>
<dbReference type="Proteomes" id="UP000284403">
    <property type="component" value="Unassembled WGS sequence"/>
</dbReference>